<protein>
    <submittedName>
        <fullName evidence="1">Uncharacterized protein</fullName>
    </submittedName>
</protein>
<proteinExistence type="predicted"/>
<dbReference type="InterPro" id="IPR006311">
    <property type="entry name" value="TAT_signal"/>
</dbReference>
<reference evidence="2" key="1">
    <citation type="submission" date="2017-01" db="EMBL/GenBank/DDBJ databases">
        <authorList>
            <person name="Varghese N."/>
            <person name="Submissions S."/>
        </authorList>
    </citation>
    <scope>NUCLEOTIDE SEQUENCE [LARGE SCALE GENOMIC DNA]</scope>
    <source>
        <strain evidence="2">CGMCC 1.7737</strain>
    </source>
</reference>
<dbReference type="AlphaFoldDB" id="A0A1N6WDS4"/>
<dbReference type="OrthoDB" id="206507at2157"/>
<organism evidence="1 2">
    <name type="scientific">Haladaptatus litoreus</name>
    <dbReference type="NCBI Taxonomy" id="553468"/>
    <lineage>
        <taxon>Archaea</taxon>
        <taxon>Methanobacteriati</taxon>
        <taxon>Methanobacteriota</taxon>
        <taxon>Stenosarchaea group</taxon>
        <taxon>Halobacteria</taxon>
        <taxon>Halobacteriales</taxon>
        <taxon>Haladaptataceae</taxon>
        <taxon>Haladaptatus</taxon>
    </lineage>
</organism>
<gene>
    <name evidence="1" type="ORF">SAMN05421858_0686</name>
</gene>
<dbReference type="RefSeq" id="WP_076427942.1">
    <property type="nucleotide sequence ID" value="NZ_FTNO01000001.1"/>
</dbReference>
<dbReference type="PROSITE" id="PS51318">
    <property type="entry name" value="TAT"/>
    <property type="match status" value="1"/>
</dbReference>
<accession>A0A1N6WDS4</accession>
<dbReference type="EMBL" id="FTNO01000001">
    <property type="protein sequence ID" value="SIQ88299.1"/>
    <property type="molecule type" value="Genomic_DNA"/>
</dbReference>
<dbReference type="PROSITE" id="PS51257">
    <property type="entry name" value="PROKAR_LIPOPROTEIN"/>
    <property type="match status" value="1"/>
</dbReference>
<keyword evidence="2" id="KW-1185">Reference proteome</keyword>
<name>A0A1N6WDS4_9EURY</name>
<dbReference type="Proteomes" id="UP000186914">
    <property type="component" value="Unassembled WGS sequence"/>
</dbReference>
<sequence length="210" mass="22917">MSSNSTRRSFLAGVSALVATGSAGCLGQSLSPFASEPVPPEEYDRTVSVTRVDSVPDAYGAEFSIEVAQSEITVEQSAVLRSRITSTSGKERQFSAPYYKGSSSQNGVPGILLYSENAPNPAYEADSLESYAPPCVGTDGKTQDELYWTLEGRLRPTLAPKESWSEQLLVVDDPSRRGCIPVGNYRFESVFNPSWMDDRFTWGFTLEVSD</sequence>
<evidence type="ECO:0000313" key="2">
    <source>
        <dbReference type="Proteomes" id="UP000186914"/>
    </source>
</evidence>
<evidence type="ECO:0000313" key="1">
    <source>
        <dbReference type="EMBL" id="SIQ88299.1"/>
    </source>
</evidence>